<keyword evidence="2 5" id="KW-0812">Transmembrane</keyword>
<feature type="transmembrane region" description="Helical" evidence="5">
    <location>
        <begin position="58"/>
        <end position="77"/>
    </location>
</feature>
<evidence type="ECO:0000313" key="6">
    <source>
        <dbReference type="EMBL" id="MBP2318236.1"/>
    </source>
</evidence>
<gene>
    <name evidence="6" type="ORF">JOF45_001255</name>
</gene>
<keyword evidence="7" id="KW-1185">Reference proteome</keyword>
<protein>
    <submittedName>
        <fullName evidence="6">Tic20 family protein</fullName>
    </submittedName>
</protein>
<keyword evidence="3 5" id="KW-1133">Transmembrane helix</keyword>
<organism evidence="6 7">
    <name type="scientific">Nesterenkonia lacusekhoensis</name>
    <dbReference type="NCBI Taxonomy" id="150832"/>
    <lineage>
        <taxon>Bacteria</taxon>
        <taxon>Bacillati</taxon>
        <taxon>Actinomycetota</taxon>
        <taxon>Actinomycetes</taxon>
        <taxon>Micrococcales</taxon>
        <taxon>Micrococcaceae</taxon>
        <taxon>Nesterenkonia</taxon>
    </lineage>
</organism>
<dbReference type="RefSeq" id="WP_210048586.1">
    <property type="nucleotide sequence ID" value="NZ_JAGINX010000001.1"/>
</dbReference>
<name>A0ABS4T4L1_9MICC</name>
<feature type="transmembrane region" description="Helical" evidence="5">
    <location>
        <begin position="22"/>
        <end position="44"/>
    </location>
</feature>
<evidence type="ECO:0000256" key="5">
    <source>
        <dbReference type="SAM" id="Phobius"/>
    </source>
</evidence>
<comment type="caution">
    <text evidence="6">The sequence shown here is derived from an EMBL/GenBank/DDBJ whole genome shotgun (WGS) entry which is preliminary data.</text>
</comment>
<evidence type="ECO:0000256" key="1">
    <source>
        <dbReference type="ARBA" id="ARBA00004141"/>
    </source>
</evidence>
<reference evidence="6 7" key="1">
    <citation type="submission" date="2021-03" db="EMBL/GenBank/DDBJ databases">
        <title>Sequencing the genomes of 1000 actinobacteria strains.</title>
        <authorList>
            <person name="Klenk H.-P."/>
        </authorList>
    </citation>
    <scope>NUCLEOTIDE SEQUENCE [LARGE SCALE GENOMIC DNA]</scope>
    <source>
        <strain evidence="6 7">DSM 12544</strain>
    </source>
</reference>
<comment type="subcellular location">
    <subcellularLocation>
        <location evidence="1">Membrane</location>
        <topology evidence="1">Multi-pass membrane protein</topology>
    </subcellularLocation>
</comment>
<evidence type="ECO:0000256" key="3">
    <source>
        <dbReference type="ARBA" id="ARBA00022989"/>
    </source>
</evidence>
<proteinExistence type="predicted"/>
<dbReference type="Proteomes" id="UP001519331">
    <property type="component" value="Unassembled WGS sequence"/>
</dbReference>
<feature type="transmembrane region" description="Helical" evidence="5">
    <location>
        <begin position="83"/>
        <end position="105"/>
    </location>
</feature>
<evidence type="ECO:0000256" key="2">
    <source>
        <dbReference type="ARBA" id="ARBA00022692"/>
    </source>
</evidence>
<dbReference type="Pfam" id="PF09685">
    <property type="entry name" value="MamF_MmsF"/>
    <property type="match status" value="1"/>
</dbReference>
<evidence type="ECO:0000256" key="4">
    <source>
        <dbReference type="ARBA" id="ARBA00023136"/>
    </source>
</evidence>
<dbReference type="InterPro" id="IPR019109">
    <property type="entry name" value="MamF_MmsF"/>
</dbReference>
<accession>A0ABS4T4L1</accession>
<dbReference type="EMBL" id="JAGINX010000001">
    <property type="protein sequence ID" value="MBP2318236.1"/>
    <property type="molecule type" value="Genomic_DNA"/>
</dbReference>
<evidence type="ECO:0000313" key="7">
    <source>
        <dbReference type="Proteomes" id="UP001519331"/>
    </source>
</evidence>
<sequence>MAHLEGSPAAAQPLTPSEDRRWATLAHFGGVMGCIPSLAIYLVFRDRGPFTAQESKEALNYTLPLTVVMLACYLLALLPAIGWIFGIAAVFLWVVMTLSGLVAGIECNKGRPYRYWMNLRLIH</sequence>
<keyword evidence="4 5" id="KW-0472">Membrane</keyword>